<evidence type="ECO:0000256" key="1">
    <source>
        <dbReference type="ARBA" id="ARBA00023224"/>
    </source>
</evidence>
<dbReference type="GO" id="GO:0007165">
    <property type="term" value="P:signal transduction"/>
    <property type="evidence" value="ECO:0007669"/>
    <property type="project" value="UniProtKB-KW"/>
</dbReference>
<evidence type="ECO:0000256" key="4">
    <source>
        <dbReference type="SAM" id="MobiDB-lite"/>
    </source>
</evidence>
<comment type="caution">
    <text evidence="8">The sequence shown here is derived from an EMBL/GenBank/DDBJ whole genome shotgun (WGS) entry which is preliminary data.</text>
</comment>
<name>A0A8J7C227_9BACT</name>
<sequence length="421" mass="44570">MQKKLAAWFLSVTFLYVLVGTVIPRLQPDRFWSAALILFLDLVIGLSAAWLASKILTRRLRELASLASVISGGDLRRKVESGGQDETTELAVAINTMRENLLRIVEEVRATTAHINYSALSLSNASKEINASSEEITHTSEAIARGAEEQALEVEQITGITQQFAGTAEKVAGRSRDVHQMSSDASSRATEGGDDVGRAADSIAALSAQTERSHQAVKGFQGRASEIGKIVTVISSISHQTHLLAVNAAIEAVRAGEEGRGFAVVAEEVSRLADSVQELAGQISTISTELLDGAGTLAEEFQDSLSSAGEVKRLMEQSAMSFDSIIEAIRNTNSLSEEISGLTGDQDKAANEVARSLQRISAVATSNASGTEAAYAATRGQAESTGELAASAHELARASEHLQDLISVFKTGEPGPPDQPV</sequence>
<protein>
    <submittedName>
        <fullName evidence="8">Methyl-accepting chemotaxis protein</fullName>
    </submittedName>
</protein>
<dbReference type="SUPFAM" id="SSF58104">
    <property type="entry name" value="Methyl-accepting chemotaxis protein (MCP) signaling domain"/>
    <property type="match status" value="1"/>
</dbReference>
<feature type="transmembrane region" description="Helical" evidence="5">
    <location>
        <begin position="30"/>
        <end position="52"/>
    </location>
</feature>
<dbReference type="InterPro" id="IPR004089">
    <property type="entry name" value="MCPsignal_dom"/>
</dbReference>
<dbReference type="PROSITE" id="PS50111">
    <property type="entry name" value="CHEMOTAXIS_TRANSDUC_2"/>
    <property type="match status" value="1"/>
</dbReference>
<evidence type="ECO:0000313" key="9">
    <source>
        <dbReference type="Proteomes" id="UP000648239"/>
    </source>
</evidence>
<evidence type="ECO:0000259" key="6">
    <source>
        <dbReference type="PROSITE" id="PS50111"/>
    </source>
</evidence>
<feature type="region of interest" description="Disordered" evidence="4">
    <location>
        <begin position="171"/>
        <end position="196"/>
    </location>
</feature>
<feature type="domain" description="Methyl-accepting transducer" evidence="6">
    <location>
        <begin position="125"/>
        <end position="361"/>
    </location>
</feature>
<dbReference type="Proteomes" id="UP000648239">
    <property type="component" value="Unassembled WGS sequence"/>
</dbReference>
<feature type="domain" description="HAMP" evidence="7">
    <location>
        <begin position="54"/>
        <end position="106"/>
    </location>
</feature>
<keyword evidence="5" id="KW-0812">Transmembrane</keyword>
<evidence type="ECO:0000256" key="2">
    <source>
        <dbReference type="ARBA" id="ARBA00029447"/>
    </source>
</evidence>
<dbReference type="SMART" id="SM00304">
    <property type="entry name" value="HAMP"/>
    <property type="match status" value="2"/>
</dbReference>
<keyword evidence="5" id="KW-1133">Transmembrane helix</keyword>
<feature type="compositionally biased region" description="Polar residues" evidence="4">
    <location>
        <begin position="180"/>
        <end position="189"/>
    </location>
</feature>
<evidence type="ECO:0000256" key="5">
    <source>
        <dbReference type="SAM" id="Phobius"/>
    </source>
</evidence>
<evidence type="ECO:0000313" key="8">
    <source>
        <dbReference type="EMBL" id="MBD3866766.1"/>
    </source>
</evidence>
<dbReference type="GO" id="GO:0016020">
    <property type="term" value="C:membrane"/>
    <property type="evidence" value="ECO:0007669"/>
    <property type="project" value="InterPro"/>
</dbReference>
<organism evidence="8 9">
    <name type="scientific">Candidatus Polarisedimenticola svalbardensis</name>
    <dbReference type="NCBI Taxonomy" id="2886004"/>
    <lineage>
        <taxon>Bacteria</taxon>
        <taxon>Pseudomonadati</taxon>
        <taxon>Acidobacteriota</taxon>
        <taxon>Candidatus Polarisedimenticolia</taxon>
        <taxon>Candidatus Polarisedimenticolales</taxon>
        <taxon>Candidatus Polarisedimenticolaceae</taxon>
        <taxon>Candidatus Polarisedimenticola</taxon>
    </lineage>
</organism>
<dbReference type="AlphaFoldDB" id="A0A8J7C227"/>
<gene>
    <name evidence="8" type="ORF">IFK94_01455</name>
</gene>
<dbReference type="PANTHER" id="PTHR32089:SF114">
    <property type="entry name" value="METHYL-ACCEPTING CHEMOTAXIS PROTEIN MCPB"/>
    <property type="match status" value="1"/>
</dbReference>
<dbReference type="InterPro" id="IPR003660">
    <property type="entry name" value="HAMP_dom"/>
</dbReference>
<accession>A0A8J7C227</accession>
<reference evidence="8 9" key="1">
    <citation type="submission" date="2020-08" db="EMBL/GenBank/DDBJ databases">
        <title>Acidobacteriota in marine sediments use diverse sulfur dissimilation pathways.</title>
        <authorList>
            <person name="Wasmund K."/>
        </authorList>
    </citation>
    <scope>NUCLEOTIDE SEQUENCE [LARGE SCALE GENOMIC DNA]</scope>
    <source>
        <strain evidence="8">MAG AM4</strain>
    </source>
</reference>
<dbReference type="Gene3D" id="6.10.340.10">
    <property type="match status" value="1"/>
</dbReference>
<dbReference type="PANTHER" id="PTHR32089">
    <property type="entry name" value="METHYL-ACCEPTING CHEMOTAXIS PROTEIN MCPB"/>
    <property type="match status" value="1"/>
</dbReference>
<dbReference type="Pfam" id="PF00672">
    <property type="entry name" value="HAMP"/>
    <property type="match status" value="1"/>
</dbReference>
<keyword evidence="5" id="KW-0472">Membrane</keyword>
<comment type="similarity">
    <text evidence="2">Belongs to the methyl-accepting chemotaxis (MCP) protein family.</text>
</comment>
<dbReference type="Gene3D" id="1.10.287.950">
    <property type="entry name" value="Methyl-accepting chemotaxis protein"/>
    <property type="match status" value="1"/>
</dbReference>
<evidence type="ECO:0000259" key="7">
    <source>
        <dbReference type="PROSITE" id="PS50885"/>
    </source>
</evidence>
<dbReference type="EMBL" id="JACXWD010000002">
    <property type="protein sequence ID" value="MBD3866766.1"/>
    <property type="molecule type" value="Genomic_DNA"/>
</dbReference>
<dbReference type="Pfam" id="PF00015">
    <property type="entry name" value="MCPsignal"/>
    <property type="match status" value="1"/>
</dbReference>
<dbReference type="PROSITE" id="PS50885">
    <property type="entry name" value="HAMP"/>
    <property type="match status" value="1"/>
</dbReference>
<keyword evidence="1 3" id="KW-0807">Transducer</keyword>
<evidence type="ECO:0000256" key="3">
    <source>
        <dbReference type="PROSITE-ProRule" id="PRU00284"/>
    </source>
</evidence>
<dbReference type="SMART" id="SM00283">
    <property type="entry name" value="MA"/>
    <property type="match status" value="1"/>
</dbReference>
<dbReference type="CDD" id="cd06225">
    <property type="entry name" value="HAMP"/>
    <property type="match status" value="1"/>
</dbReference>
<proteinExistence type="inferred from homology"/>